<dbReference type="SUPFAM" id="SSF48452">
    <property type="entry name" value="TPR-like"/>
    <property type="match status" value="1"/>
</dbReference>
<dbReference type="PANTHER" id="PTHR47926:SF523">
    <property type="entry name" value="DYW DOMAIN-CONTAINING PROTEIN"/>
    <property type="match status" value="1"/>
</dbReference>
<dbReference type="EMBL" id="JABFOF010000001">
    <property type="protein sequence ID" value="KAG2410230.1"/>
    <property type="molecule type" value="Genomic_DNA"/>
</dbReference>
<feature type="domain" description="DYW" evidence="4">
    <location>
        <begin position="552"/>
        <end position="644"/>
    </location>
</feature>
<dbReference type="InterPro" id="IPR046848">
    <property type="entry name" value="E_motif"/>
</dbReference>
<dbReference type="InterPro" id="IPR002885">
    <property type="entry name" value="PPR_rpt"/>
</dbReference>
<protein>
    <submittedName>
        <fullName evidence="5">Pentatricopeptide repeat-containing protein</fullName>
    </submittedName>
</protein>
<dbReference type="Pfam" id="PF20431">
    <property type="entry name" value="E_motif"/>
    <property type="match status" value="1"/>
</dbReference>
<dbReference type="NCBIfam" id="TIGR00756">
    <property type="entry name" value="PPR"/>
    <property type="match status" value="5"/>
</dbReference>
<dbReference type="FunFam" id="1.25.40.10:FF:000090">
    <property type="entry name" value="Pentatricopeptide repeat-containing protein, chloroplastic"/>
    <property type="match status" value="1"/>
</dbReference>
<dbReference type="Pfam" id="PF01535">
    <property type="entry name" value="PPR"/>
    <property type="match status" value="4"/>
</dbReference>
<dbReference type="GO" id="GO:0003723">
    <property type="term" value="F:RNA binding"/>
    <property type="evidence" value="ECO:0007669"/>
    <property type="project" value="InterPro"/>
</dbReference>
<evidence type="ECO:0000256" key="2">
    <source>
        <dbReference type="ARBA" id="ARBA00022737"/>
    </source>
</evidence>
<feature type="repeat" description="PPR" evidence="3">
    <location>
        <begin position="171"/>
        <end position="205"/>
    </location>
</feature>
<dbReference type="Gene3D" id="1.25.40.10">
    <property type="entry name" value="Tetratricopeptide repeat domain"/>
    <property type="match status" value="3"/>
</dbReference>
<evidence type="ECO:0000256" key="3">
    <source>
        <dbReference type="PROSITE-ProRule" id="PRU00708"/>
    </source>
</evidence>
<reference evidence="5 6" key="1">
    <citation type="submission" date="2020-05" db="EMBL/GenBank/DDBJ databases">
        <title>Vigna angularis (adzuki bean) Var. LongXiaoDou No. 4 denovo assembly.</title>
        <authorList>
            <person name="Xiang H."/>
        </authorList>
    </citation>
    <scope>NUCLEOTIDE SEQUENCE [LARGE SCALE GENOMIC DNA]</scope>
    <source>
        <tissue evidence="5">Leaf</tissue>
    </source>
</reference>
<feature type="repeat" description="PPR" evidence="3">
    <location>
        <begin position="336"/>
        <end position="370"/>
    </location>
</feature>
<dbReference type="FunFam" id="1.25.40.10:FF:001027">
    <property type="entry name" value="Pentatricopeptide repeat-containing protein At5g44230"/>
    <property type="match status" value="1"/>
</dbReference>
<name>A0A8T0LBR5_PHAAN</name>
<comment type="similarity">
    <text evidence="1">Belongs to the PPR family. PCMP-H subfamily.</text>
</comment>
<dbReference type="InterPro" id="IPR046849">
    <property type="entry name" value="E2_motif"/>
</dbReference>
<proteinExistence type="inferred from homology"/>
<dbReference type="PANTHER" id="PTHR47926">
    <property type="entry name" value="PENTATRICOPEPTIDE REPEAT-CONTAINING PROTEIN"/>
    <property type="match status" value="1"/>
</dbReference>
<dbReference type="InterPro" id="IPR032867">
    <property type="entry name" value="DYW_dom"/>
</dbReference>
<feature type="repeat" description="PPR" evidence="3">
    <location>
        <begin position="233"/>
        <end position="267"/>
    </location>
</feature>
<dbReference type="GO" id="GO:0009451">
    <property type="term" value="P:RNA modification"/>
    <property type="evidence" value="ECO:0007669"/>
    <property type="project" value="InterPro"/>
</dbReference>
<accession>A0A8T0LBR5</accession>
<dbReference type="InterPro" id="IPR011990">
    <property type="entry name" value="TPR-like_helical_dom_sf"/>
</dbReference>
<dbReference type="PROSITE" id="PS51375">
    <property type="entry name" value="PPR"/>
    <property type="match status" value="4"/>
</dbReference>
<feature type="repeat" description="PPR" evidence="3">
    <location>
        <begin position="100"/>
        <end position="134"/>
    </location>
</feature>
<dbReference type="Proteomes" id="UP000743370">
    <property type="component" value="Unassembled WGS sequence"/>
</dbReference>
<organism evidence="5 6">
    <name type="scientific">Phaseolus angularis</name>
    <name type="common">Azuki bean</name>
    <name type="synonym">Vigna angularis</name>
    <dbReference type="NCBI Taxonomy" id="3914"/>
    <lineage>
        <taxon>Eukaryota</taxon>
        <taxon>Viridiplantae</taxon>
        <taxon>Streptophyta</taxon>
        <taxon>Embryophyta</taxon>
        <taxon>Tracheophyta</taxon>
        <taxon>Spermatophyta</taxon>
        <taxon>Magnoliopsida</taxon>
        <taxon>eudicotyledons</taxon>
        <taxon>Gunneridae</taxon>
        <taxon>Pentapetalae</taxon>
        <taxon>rosids</taxon>
        <taxon>fabids</taxon>
        <taxon>Fabales</taxon>
        <taxon>Fabaceae</taxon>
        <taxon>Papilionoideae</taxon>
        <taxon>50 kb inversion clade</taxon>
        <taxon>NPAAA clade</taxon>
        <taxon>indigoferoid/millettioid clade</taxon>
        <taxon>Phaseoleae</taxon>
        <taxon>Vigna</taxon>
    </lineage>
</organism>
<gene>
    <name evidence="5" type="ORF">HKW66_Vig0008950</name>
</gene>
<dbReference type="AlphaFoldDB" id="A0A8T0LBR5"/>
<dbReference type="GO" id="GO:0008270">
    <property type="term" value="F:zinc ion binding"/>
    <property type="evidence" value="ECO:0007669"/>
    <property type="project" value="InterPro"/>
</dbReference>
<sequence length="644" mass="71926">MMRGFARRNGSGGFGFSFCLVLTSESSMAMQRVLESEVVRIVEKCRTLNHAKQVHAHIYNNNLHQCSYVITKLLRLVTSFTHVPLHSYPRLIFAQVHTPNPFLWTALIRAYAVRGPLSQALSLFCSMRERRITPLSFTFVALFSASGAARHIGLGAQLHTQTLLVGGFDSDMYVHNAMIDMYVKCGFTLYARKVFDEMPERDVVSWTGLIVAYARRGDMKAAQDLFDGLPMKDMVAWTAMVTGYAQNALPENAVEVFRRLVDEGVEIDEVTLVGVISACAQLGASIYAKWIRNIAENSGFGDGSSVLVGSALIDMYSKCGNVKEAYNIFKGMRVRNVFSYSSMIVGFAIHGQVHAAIKLFYDMLETDVKPNCVTFVGVLTACSHAGLVDLGQQLFATMEKYYGVAPTPQLYACMADLLGRAGYLEKVIRLVETMSMKPDGAVWGALLGASYVHGNPDVAEIAFKHLFELEPANMGNYLLLSNTYASVGRWDDVSRVRKWIREKNLKKDPGWSWVEAKNGMIHKFAAGDVKHPQINEIKKELNELLERLKGIGYQPNLSSVLYDVNDNEKRMLLMSHSEKLALAFGLLSTDAGSTIKIMKNLRICKDCHIVMCGVSRLTGRKIVVRDNTRFHHFFNGACSCRNFW</sequence>
<comment type="caution">
    <text evidence="5">The sequence shown here is derived from an EMBL/GenBank/DDBJ whole genome shotgun (WGS) entry which is preliminary data.</text>
</comment>
<dbReference type="Pfam" id="PF14432">
    <property type="entry name" value="DYW_deaminase"/>
    <property type="match status" value="1"/>
</dbReference>
<dbReference type="InterPro" id="IPR046960">
    <property type="entry name" value="PPR_At4g14850-like_plant"/>
</dbReference>
<evidence type="ECO:0000313" key="5">
    <source>
        <dbReference type="EMBL" id="KAG2410230.1"/>
    </source>
</evidence>
<dbReference type="Pfam" id="PF20430">
    <property type="entry name" value="Eplus_motif"/>
    <property type="match status" value="1"/>
</dbReference>
<evidence type="ECO:0000256" key="1">
    <source>
        <dbReference type="ARBA" id="ARBA00006643"/>
    </source>
</evidence>
<dbReference type="Pfam" id="PF13041">
    <property type="entry name" value="PPR_2"/>
    <property type="match status" value="1"/>
</dbReference>
<keyword evidence="2" id="KW-0677">Repeat</keyword>
<evidence type="ECO:0000259" key="4">
    <source>
        <dbReference type="Pfam" id="PF14432"/>
    </source>
</evidence>
<evidence type="ECO:0000313" key="6">
    <source>
        <dbReference type="Proteomes" id="UP000743370"/>
    </source>
</evidence>